<protein>
    <recommendedName>
        <fullName evidence="1">Mercuric resistance operon regulatory protein</fullName>
    </recommendedName>
</protein>
<dbReference type="Pfam" id="PF00376">
    <property type="entry name" value="MerR"/>
    <property type="match status" value="1"/>
</dbReference>
<comment type="function">
    <text evidence="7">Mediates the mercuric-dependent induction of mercury resistance operon. In the absence of mercury MerR represses transcription by binding tightly to the mer operator region; when mercury is present the dimeric complex binds a single ion and becomes a potent transcriptional activator, while remaining bound to the mer site.</text>
</comment>
<gene>
    <name evidence="9" type="ORF">A3F84_21835</name>
</gene>
<evidence type="ECO:0000256" key="2">
    <source>
        <dbReference type="ARBA" id="ARBA00022466"/>
    </source>
</evidence>
<dbReference type="Gene3D" id="1.10.1660.10">
    <property type="match status" value="1"/>
</dbReference>
<evidence type="ECO:0000313" key="10">
    <source>
        <dbReference type="Proteomes" id="UP000178606"/>
    </source>
</evidence>
<reference evidence="9 10" key="1">
    <citation type="journal article" date="2016" name="Nat. Commun.">
        <title>Thousands of microbial genomes shed light on interconnected biogeochemical processes in an aquifer system.</title>
        <authorList>
            <person name="Anantharaman K."/>
            <person name="Brown C.T."/>
            <person name="Hug L.A."/>
            <person name="Sharon I."/>
            <person name="Castelle C.J."/>
            <person name="Probst A.J."/>
            <person name="Thomas B.C."/>
            <person name="Singh A."/>
            <person name="Wilkins M.J."/>
            <person name="Karaoz U."/>
            <person name="Brodie E.L."/>
            <person name="Williams K.H."/>
            <person name="Hubbard S.S."/>
            <person name="Banfield J.F."/>
        </authorList>
    </citation>
    <scope>NUCLEOTIDE SEQUENCE [LARGE SCALE GENOMIC DNA]</scope>
    <source>
        <strain evidence="10">RIFCSPLOWO2_12_FULL_64_10</strain>
    </source>
</reference>
<dbReference type="InterPro" id="IPR009061">
    <property type="entry name" value="DNA-bd_dom_put_sf"/>
</dbReference>
<comment type="caution">
    <text evidence="9">The sequence shown here is derived from an EMBL/GenBank/DDBJ whole genome shotgun (WGS) entry which is preliminary data.</text>
</comment>
<dbReference type="InterPro" id="IPR011794">
    <property type="entry name" value="MerR"/>
</dbReference>
<evidence type="ECO:0000256" key="3">
    <source>
        <dbReference type="ARBA" id="ARBA00022914"/>
    </source>
</evidence>
<dbReference type="GO" id="GO:0045340">
    <property type="term" value="F:mercury ion binding"/>
    <property type="evidence" value="ECO:0007669"/>
    <property type="project" value="InterPro"/>
</dbReference>
<dbReference type="PANTHER" id="PTHR30204:SF94">
    <property type="entry name" value="HEAVY METAL-DEPENDENT TRANSCRIPTIONAL REGULATOR HI_0293-RELATED"/>
    <property type="match status" value="1"/>
</dbReference>
<evidence type="ECO:0000256" key="1">
    <source>
        <dbReference type="ARBA" id="ARBA00017146"/>
    </source>
</evidence>
<evidence type="ECO:0000256" key="5">
    <source>
        <dbReference type="ARBA" id="ARBA00023125"/>
    </source>
</evidence>
<keyword evidence="4" id="KW-0805">Transcription regulation</keyword>
<evidence type="ECO:0000259" key="8">
    <source>
        <dbReference type="PROSITE" id="PS50937"/>
    </source>
</evidence>
<dbReference type="PRINTS" id="PR00040">
    <property type="entry name" value="HTHMERR"/>
</dbReference>
<dbReference type="EMBL" id="MFKF01000095">
    <property type="protein sequence ID" value="OGG54803.1"/>
    <property type="molecule type" value="Genomic_DNA"/>
</dbReference>
<dbReference type="Proteomes" id="UP000178606">
    <property type="component" value="Unassembled WGS sequence"/>
</dbReference>
<name>A0A1F6D044_HANXR</name>
<keyword evidence="6" id="KW-0804">Transcription</keyword>
<organism evidence="9 10">
    <name type="scientific">Handelsmanbacteria sp. (strain RIFCSPLOWO2_12_FULL_64_10)</name>
    <dbReference type="NCBI Taxonomy" id="1817868"/>
    <lineage>
        <taxon>Bacteria</taxon>
        <taxon>Candidatus Handelsmaniibacteriota</taxon>
    </lineage>
</organism>
<keyword evidence="2" id="KW-0475">Mercuric resistance</keyword>
<feature type="domain" description="HTH merR-type" evidence="8">
    <location>
        <begin position="3"/>
        <end position="72"/>
    </location>
</feature>
<keyword evidence="3" id="KW-0476">Mercury</keyword>
<dbReference type="AlphaFoldDB" id="A0A1F6D044"/>
<evidence type="ECO:0000256" key="7">
    <source>
        <dbReference type="ARBA" id="ARBA00024874"/>
    </source>
</evidence>
<evidence type="ECO:0000256" key="6">
    <source>
        <dbReference type="ARBA" id="ARBA00023163"/>
    </source>
</evidence>
<dbReference type="CDD" id="cd04783">
    <property type="entry name" value="HTH_MerR1"/>
    <property type="match status" value="1"/>
</dbReference>
<sequence length="144" mass="16072">MVGLTIGQVARRSAVNVETVRYYERRELIAEPPRKESGYRQYDLQVVQRIQFIKRAQELGFTLKEIGQLLALADGDVSGCGDVRDFATKKVADVESKIRHLQNLKKVLTRLVQQCSGEGPLTKCPIIESLAGDTEAEAGQRRSV</sequence>
<dbReference type="InterPro" id="IPR047057">
    <property type="entry name" value="MerR_fam"/>
</dbReference>
<evidence type="ECO:0000256" key="4">
    <source>
        <dbReference type="ARBA" id="ARBA00023015"/>
    </source>
</evidence>
<dbReference type="InterPro" id="IPR000551">
    <property type="entry name" value="MerR-type_HTH_dom"/>
</dbReference>
<proteinExistence type="predicted"/>
<dbReference type="Pfam" id="PF09278">
    <property type="entry name" value="MerR-DNA-bind"/>
    <property type="match status" value="1"/>
</dbReference>
<evidence type="ECO:0000313" key="9">
    <source>
        <dbReference type="EMBL" id="OGG54803.1"/>
    </source>
</evidence>
<keyword evidence="5" id="KW-0238">DNA-binding</keyword>
<dbReference type="PROSITE" id="PS50937">
    <property type="entry name" value="HTH_MERR_2"/>
    <property type="match status" value="1"/>
</dbReference>
<accession>A0A1F6D044</accession>
<dbReference type="GO" id="GO:0003700">
    <property type="term" value="F:DNA-binding transcription factor activity"/>
    <property type="evidence" value="ECO:0007669"/>
    <property type="project" value="InterPro"/>
</dbReference>
<dbReference type="GO" id="GO:0003677">
    <property type="term" value="F:DNA binding"/>
    <property type="evidence" value="ECO:0007669"/>
    <property type="project" value="UniProtKB-KW"/>
</dbReference>
<dbReference type="InterPro" id="IPR015358">
    <property type="entry name" value="Tscrpt_reg_MerR_DNA-bd"/>
</dbReference>
<dbReference type="PANTHER" id="PTHR30204">
    <property type="entry name" value="REDOX-CYCLING DRUG-SENSING TRANSCRIPTIONAL ACTIVATOR SOXR"/>
    <property type="match status" value="1"/>
</dbReference>
<dbReference type="NCBIfam" id="TIGR02051">
    <property type="entry name" value="MerR"/>
    <property type="match status" value="1"/>
</dbReference>
<dbReference type="SMART" id="SM00422">
    <property type="entry name" value="HTH_MERR"/>
    <property type="match status" value="1"/>
</dbReference>
<dbReference type="GO" id="GO:0046689">
    <property type="term" value="P:response to mercury ion"/>
    <property type="evidence" value="ECO:0007669"/>
    <property type="project" value="UniProtKB-KW"/>
</dbReference>
<dbReference type="SUPFAM" id="SSF46955">
    <property type="entry name" value="Putative DNA-binding domain"/>
    <property type="match status" value="1"/>
</dbReference>